<evidence type="ECO:0000256" key="1">
    <source>
        <dbReference type="SAM" id="Phobius"/>
    </source>
</evidence>
<reference evidence="2 3" key="1">
    <citation type="journal article" date="2016" name="Nat. Commun.">
        <title>Thousands of microbial genomes shed light on interconnected biogeochemical processes in an aquifer system.</title>
        <authorList>
            <person name="Anantharaman K."/>
            <person name="Brown C.T."/>
            <person name="Hug L.A."/>
            <person name="Sharon I."/>
            <person name="Castelle C.J."/>
            <person name="Probst A.J."/>
            <person name="Thomas B.C."/>
            <person name="Singh A."/>
            <person name="Wilkins M.J."/>
            <person name="Karaoz U."/>
            <person name="Brodie E.L."/>
            <person name="Williams K.H."/>
            <person name="Hubbard S.S."/>
            <person name="Banfield J.F."/>
        </authorList>
    </citation>
    <scope>NUCLEOTIDE SEQUENCE [LARGE SCALE GENOMIC DNA]</scope>
</reference>
<feature type="transmembrane region" description="Helical" evidence="1">
    <location>
        <begin position="56"/>
        <end position="73"/>
    </location>
</feature>
<keyword evidence="1" id="KW-1133">Transmembrane helix</keyword>
<protein>
    <submittedName>
        <fullName evidence="2">Uncharacterized protein</fullName>
    </submittedName>
</protein>
<keyword evidence="1" id="KW-0812">Transmembrane</keyword>
<dbReference type="AlphaFoldDB" id="A0A1F7VDY5"/>
<organism evidence="2 3">
    <name type="scientific">Candidatus Uhrbacteria bacterium RIFCSPLOWO2_02_FULL_48_18</name>
    <dbReference type="NCBI Taxonomy" id="1802408"/>
    <lineage>
        <taxon>Bacteria</taxon>
        <taxon>Candidatus Uhriibacteriota</taxon>
    </lineage>
</organism>
<dbReference type="Proteomes" id="UP000176593">
    <property type="component" value="Unassembled WGS sequence"/>
</dbReference>
<keyword evidence="1" id="KW-0472">Membrane</keyword>
<sequence>MLFFFLFDLVCLYITGNTTIDLWAAKLVVVFGGTNQVVSINFLFGSVNITEENLTLWMWISTAITAWILWDLFKQARHFWRWLMKQSRDEAQVKS</sequence>
<dbReference type="EMBL" id="MGEQ01000001">
    <property type="protein sequence ID" value="OGL88197.1"/>
    <property type="molecule type" value="Genomic_DNA"/>
</dbReference>
<name>A0A1F7VDY5_9BACT</name>
<proteinExistence type="predicted"/>
<evidence type="ECO:0000313" key="3">
    <source>
        <dbReference type="Proteomes" id="UP000176593"/>
    </source>
</evidence>
<evidence type="ECO:0000313" key="2">
    <source>
        <dbReference type="EMBL" id="OGL88197.1"/>
    </source>
</evidence>
<accession>A0A1F7VDY5</accession>
<gene>
    <name evidence="2" type="ORF">A3I41_00515</name>
</gene>
<comment type="caution">
    <text evidence="2">The sequence shown here is derived from an EMBL/GenBank/DDBJ whole genome shotgun (WGS) entry which is preliminary data.</text>
</comment>